<evidence type="ECO:0000313" key="3">
    <source>
        <dbReference type="Proteomes" id="UP000324832"/>
    </source>
</evidence>
<sequence length="111" mass="12393">MGVVKSAKGKTEGVVKNDLNGKAAKGDGKVRKKKKVSCLQCFKSPDDGEVECPIQQQQQYRYMNSEAGTLNRAKPLEDSVTDGHLWPSNNDKKEPWQDEAKMKCPQSQLRV</sequence>
<reference evidence="2 3" key="1">
    <citation type="submission" date="2017-07" db="EMBL/GenBank/DDBJ databases">
        <authorList>
            <person name="Talla V."/>
            <person name="Backstrom N."/>
        </authorList>
    </citation>
    <scope>NUCLEOTIDE SEQUENCE [LARGE SCALE GENOMIC DNA]</scope>
</reference>
<evidence type="ECO:0000313" key="2">
    <source>
        <dbReference type="EMBL" id="VVD04849.1"/>
    </source>
</evidence>
<dbReference type="EMBL" id="FZQP02006904">
    <property type="protein sequence ID" value="VVD04849.1"/>
    <property type="molecule type" value="Genomic_DNA"/>
</dbReference>
<feature type="region of interest" description="Disordered" evidence="1">
    <location>
        <begin position="78"/>
        <end position="111"/>
    </location>
</feature>
<organism evidence="2 3">
    <name type="scientific">Leptidea sinapis</name>
    <dbReference type="NCBI Taxonomy" id="189913"/>
    <lineage>
        <taxon>Eukaryota</taxon>
        <taxon>Metazoa</taxon>
        <taxon>Ecdysozoa</taxon>
        <taxon>Arthropoda</taxon>
        <taxon>Hexapoda</taxon>
        <taxon>Insecta</taxon>
        <taxon>Pterygota</taxon>
        <taxon>Neoptera</taxon>
        <taxon>Endopterygota</taxon>
        <taxon>Lepidoptera</taxon>
        <taxon>Glossata</taxon>
        <taxon>Ditrysia</taxon>
        <taxon>Papilionoidea</taxon>
        <taxon>Pieridae</taxon>
        <taxon>Dismorphiinae</taxon>
        <taxon>Leptidea</taxon>
    </lineage>
</organism>
<evidence type="ECO:0000256" key="1">
    <source>
        <dbReference type="SAM" id="MobiDB-lite"/>
    </source>
</evidence>
<gene>
    <name evidence="2" type="ORF">LSINAPIS_LOCUS14522</name>
</gene>
<keyword evidence="3" id="KW-1185">Reference proteome</keyword>
<dbReference type="AlphaFoldDB" id="A0A5E4R6N2"/>
<accession>A0A5E4R6N2</accession>
<dbReference type="Proteomes" id="UP000324832">
    <property type="component" value="Unassembled WGS sequence"/>
</dbReference>
<feature type="region of interest" description="Disordered" evidence="1">
    <location>
        <begin position="1"/>
        <end position="33"/>
    </location>
</feature>
<feature type="compositionally biased region" description="Basic and acidic residues" evidence="1">
    <location>
        <begin position="90"/>
        <end position="102"/>
    </location>
</feature>
<name>A0A5E4R6N2_9NEOP</name>
<proteinExistence type="predicted"/>
<protein>
    <submittedName>
        <fullName evidence="2">Uncharacterized protein</fullName>
    </submittedName>
</protein>